<evidence type="ECO:0000256" key="4">
    <source>
        <dbReference type="ARBA" id="ARBA00022679"/>
    </source>
</evidence>
<evidence type="ECO:0000256" key="1">
    <source>
        <dbReference type="ARBA" id="ARBA00006594"/>
    </source>
</evidence>
<evidence type="ECO:0000256" key="5">
    <source>
        <dbReference type="ARBA" id="ARBA00022691"/>
    </source>
</evidence>
<dbReference type="GO" id="GO:0009307">
    <property type="term" value="P:DNA restriction-modification system"/>
    <property type="evidence" value="ECO:0007669"/>
    <property type="project" value="InterPro"/>
</dbReference>
<name>A0A1B1YGS8_THEST</name>
<feature type="binding site" evidence="7">
    <location>
        <position position="26"/>
    </location>
    <ligand>
        <name>S-adenosyl-L-methionine</name>
        <dbReference type="ChEBI" id="CHEBI:59789"/>
    </ligand>
</feature>
<dbReference type="InterPro" id="IPR012263">
    <property type="entry name" value="M_m6A_EcoRV"/>
</dbReference>
<dbReference type="PANTHER" id="PTHR30481:SF3">
    <property type="entry name" value="DNA ADENINE METHYLASE"/>
    <property type="match status" value="1"/>
</dbReference>
<evidence type="ECO:0000256" key="3">
    <source>
        <dbReference type="ARBA" id="ARBA00022603"/>
    </source>
</evidence>
<sequence>MGFVFSEYCERRNKVGTVNVKPFVKWAGGKRQLLGIFRQYYPTQLTEGKIKRYIEPFAGGGAVLFDILQTYDIEEAFIFDINEDLINTYLAIKNEIRALVEYLADLECRYLNLNEKFRREMYYEIRYLYNSRALNYLPDIESAAQFIFLNRTCFNGLYRVNRSGRFNVPHGEHKNPTICDVQNLYAASSLLQKVHIFAGDYRESAKHIDKCSFVYFDPPYRPLNITSSFTSYSKFDFTDDDQVRLAQFFAEMSNTGAFLMLSNSDPKNVNPDDNFFDELYKDFYIHRIKAKRAINSNGKRRGFISEILVTNYKVY</sequence>
<dbReference type="PIRSF" id="PIRSF000398">
    <property type="entry name" value="M_m6A_EcoRV"/>
    <property type="match status" value="1"/>
</dbReference>
<feature type="binding site" evidence="7">
    <location>
        <position position="80"/>
    </location>
    <ligand>
        <name>S-adenosyl-L-methionine</name>
        <dbReference type="ChEBI" id="CHEBI:59789"/>
    </ligand>
</feature>
<evidence type="ECO:0000256" key="8">
    <source>
        <dbReference type="RuleBase" id="RU361257"/>
    </source>
</evidence>
<protein>
    <recommendedName>
        <fullName evidence="2 8">Site-specific DNA-methyltransferase (adenine-specific)</fullName>
        <ecNumber evidence="2 8">2.1.1.72</ecNumber>
    </recommendedName>
</protein>
<dbReference type="InterPro" id="IPR029063">
    <property type="entry name" value="SAM-dependent_MTases_sf"/>
</dbReference>
<dbReference type="AlphaFoldDB" id="A0A1B1YGS8"/>
<evidence type="ECO:0000256" key="2">
    <source>
        <dbReference type="ARBA" id="ARBA00011900"/>
    </source>
</evidence>
<dbReference type="PRINTS" id="PR00505">
    <property type="entry name" value="D12N6MTFRASE"/>
</dbReference>
<evidence type="ECO:0000256" key="7">
    <source>
        <dbReference type="PIRSR" id="PIRSR000398-1"/>
    </source>
</evidence>
<keyword evidence="4 8" id="KW-0808">Transferase</keyword>
<evidence type="ECO:0000256" key="6">
    <source>
        <dbReference type="ARBA" id="ARBA00047942"/>
    </source>
</evidence>
<reference evidence="9 10" key="1">
    <citation type="submission" date="2016-02" db="EMBL/GenBank/DDBJ databases">
        <title>Comparison of Clostridium stercorarium subspecies using comparative genomics and transcriptomics.</title>
        <authorList>
            <person name="Schellenberg J."/>
            <person name="Thallinger G."/>
            <person name="Levin D.B."/>
            <person name="Zhang X."/>
            <person name="Alvare G."/>
            <person name="Fristensky B."/>
            <person name="Sparling R."/>
        </authorList>
    </citation>
    <scope>NUCLEOTIDE SEQUENCE [LARGE SCALE GENOMIC DNA]</scope>
    <source>
        <strain evidence="9 10">DSM 2910</strain>
    </source>
</reference>
<dbReference type="Proteomes" id="UP000092971">
    <property type="component" value="Chromosome"/>
</dbReference>
<accession>A0A1B1YGS8</accession>
<keyword evidence="3 8" id="KW-0489">Methyltransferase</keyword>
<evidence type="ECO:0000313" key="9">
    <source>
        <dbReference type="EMBL" id="ANW99968.1"/>
    </source>
</evidence>
<dbReference type="PANTHER" id="PTHR30481">
    <property type="entry name" value="DNA ADENINE METHYLASE"/>
    <property type="match status" value="1"/>
</dbReference>
<dbReference type="Pfam" id="PF02086">
    <property type="entry name" value="MethyltransfD12"/>
    <property type="match status" value="1"/>
</dbReference>
<dbReference type="NCBIfam" id="TIGR00571">
    <property type="entry name" value="dam"/>
    <property type="match status" value="1"/>
</dbReference>
<comment type="similarity">
    <text evidence="1 8">Belongs to the N(4)/N(6)-methyltransferase family.</text>
</comment>
<dbReference type="GO" id="GO:0032259">
    <property type="term" value="P:methylation"/>
    <property type="evidence" value="ECO:0007669"/>
    <property type="project" value="UniProtKB-KW"/>
</dbReference>
<gene>
    <name evidence="9" type="ORF">CSTERTH_03205</name>
</gene>
<dbReference type="GO" id="GO:1904047">
    <property type="term" value="F:S-adenosyl-L-methionine binding"/>
    <property type="evidence" value="ECO:0007669"/>
    <property type="project" value="TreeGrafter"/>
</dbReference>
<dbReference type="PROSITE" id="PS00092">
    <property type="entry name" value="N6_MTASE"/>
    <property type="match status" value="1"/>
</dbReference>
<dbReference type="GO" id="GO:0043565">
    <property type="term" value="F:sequence-specific DNA binding"/>
    <property type="evidence" value="ECO:0007669"/>
    <property type="project" value="TreeGrafter"/>
</dbReference>
<evidence type="ECO:0000313" key="10">
    <source>
        <dbReference type="Proteomes" id="UP000092971"/>
    </source>
</evidence>
<dbReference type="Gene3D" id="1.10.1020.10">
    <property type="entry name" value="Adenine-specific Methyltransferase, Domain 2"/>
    <property type="match status" value="1"/>
</dbReference>
<dbReference type="InterPro" id="IPR002052">
    <property type="entry name" value="DNA_methylase_N6_adenine_CS"/>
</dbReference>
<dbReference type="REBASE" id="152967">
    <property type="entry name" value="M.Cst2910ORF3205P"/>
</dbReference>
<feature type="binding site" evidence="7">
    <location>
        <position position="217"/>
    </location>
    <ligand>
        <name>S-adenosyl-L-methionine</name>
        <dbReference type="ChEBI" id="CHEBI:59789"/>
    </ligand>
</feature>
<dbReference type="GO" id="GO:0009007">
    <property type="term" value="F:site-specific DNA-methyltransferase (adenine-specific) activity"/>
    <property type="evidence" value="ECO:0007669"/>
    <property type="project" value="UniProtKB-UniRule"/>
</dbReference>
<dbReference type="InterPro" id="IPR023095">
    <property type="entry name" value="Ade_MeTrfase_dom_2"/>
</dbReference>
<dbReference type="InterPro" id="IPR012327">
    <property type="entry name" value="MeTrfase_D12"/>
</dbReference>
<dbReference type="EMBL" id="CP014672">
    <property type="protein sequence ID" value="ANW99968.1"/>
    <property type="molecule type" value="Genomic_DNA"/>
</dbReference>
<dbReference type="Gene3D" id="3.40.50.150">
    <property type="entry name" value="Vaccinia Virus protein VP39"/>
    <property type="match status" value="1"/>
</dbReference>
<dbReference type="EC" id="2.1.1.72" evidence="2 8"/>
<feature type="binding site" evidence="7">
    <location>
        <position position="30"/>
    </location>
    <ligand>
        <name>S-adenosyl-L-methionine</name>
        <dbReference type="ChEBI" id="CHEBI:59789"/>
    </ligand>
</feature>
<dbReference type="GO" id="GO:0006298">
    <property type="term" value="P:mismatch repair"/>
    <property type="evidence" value="ECO:0007669"/>
    <property type="project" value="TreeGrafter"/>
</dbReference>
<keyword evidence="5 8" id="KW-0949">S-adenosyl-L-methionine</keyword>
<dbReference type="SUPFAM" id="SSF53335">
    <property type="entry name" value="S-adenosyl-L-methionine-dependent methyltransferases"/>
    <property type="match status" value="1"/>
</dbReference>
<proteinExistence type="inferred from homology"/>
<organism evidence="9 10">
    <name type="scientific">Thermoclostridium stercorarium subsp. thermolacticum DSM 2910</name>
    <dbReference type="NCBI Taxonomy" id="1121336"/>
    <lineage>
        <taxon>Bacteria</taxon>
        <taxon>Bacillati</taxon>
        <taxon>Bacillota</taxon>
        <taxon>Clostridia</taxon>
        <taxon>Eubacteriales</taxon>
        <taxon>Oscillospiraceae</taxon>
        <taxon>Thermoclostridium</taxon>
    </lineage>
</organism>
<comment type="catalytic activity">
    <reaction evidence="6 8">
        <text>a 2'-deoxyadenosine in DNA + S-adenosyl-L-methionine = an N(6)-methyl-2'-deoxyadenosine in DNA + S-adenosyl-L-homocysteine + H(+)</text>
        <dbReference type="Rhea" id="RHEA:15197"/>
        <dbReference type="Rhea" id="RHEA-COMP:12418"/>
        <dbReference type="Rhea" id="RHEA-COMP:12419"/>
        <dbReference type="ChEBI" id="CHEBI:15378"/>
        <dbReference type="ChEBI" id="CHEBI:57856"/>
        <dbReference type="ChEBI" id="CHEBI:59789"/>
        <dbReference type="ChEBI" id="CHEBI:90615"/>
        <dbReference type="ChEBI" id="CHEBI:90616"/>
        <dbReference type="EC" id="2.1.1.72"/>
    </reaction>
</comment>